<dbReference type="KEGG" id="apak:AP3564_01125"/>
<dbReference type="Pfam" id="PF01032">
    <property type="entry name" value="FecCD"/>
    <property type="match status" value="1"/>
</dbReference>
<dbReference type="GO" id="GO:0033214">
    <property type="term" value="P:siderophore-iron import into cell"/>
    <property type="evidence" value="ECO:0007669"/>
    <property type="project" value="TreeGrafter"/>
</dbReference>
<dbReference type="PANTHER" id="PTHR30472:SF68">
    <property type="entry name" value="FERRICHROME TRANSPORT SYSTEM PERMEASE PROTEIN FHUB"/>
    <property type="match status" value="1"/>
</dbReference>
<keyword evidence="4" id="KW-1003">Cell membrane</keyword>
<sequence length="331" mass="36033">MMNRKKRIWLIIILIILLFLSVFYSLTAGSISISFKEFFADMGDKESLVYRVVWDLRLPRILVGLLVGMCLAVSGAILQGVMKNPLADPGIIGVTSGAGLAATVIMVLYPDQLHILPLAAFLGAFLTAMLIYLLAWQDGTSIVRIMLVGISINAFLGAIMSCIMILHSDKVQAVLPWLNGGISGVSWVHVEMIVYYAIFALALAFFSIKHIRMLMLGDEVATLLGHQVERSRFFLIFVSALLAGIAVSVAGLVGFVGLIVPHIIRLLVGNDYRYLLPLSCVGGGILVVFADAAARSWFDPIELPVGILLSFLGGPFFLYLVFKGGVKHAHR</sequence>
<feature type="transmembrane region" description="Helical" evidence="8">
    <location>
        <begin position="90"/>
        <end position="109"/>
    </location>
</feature>
<dbReference type="GO" id="GO:0005886">
    <property type="term" value="C:plasma membrane"/>
    <property type="evidence" value="ECO:0007669"/>
    <property type="project" value="UniProtKB-SubCell"/>
</dbReference>
<evidence type="ECO:0000256" key="6">
    <source>
        <dbReference type="ARBA" id="ARBA00022989"/>
    </source>
</evidence>
<evidence type="ECO:0000313" key="9">
    <source>
        <dbReference type="EMBL" id="ASS89051.1"/>
    </source>
</evidence>
<dbReference type="GO" id="GO:0022857">
    <property type="term" value="F:transmembrane transporter activity"/>
    <property type="evidence" value="ECO:0007669"/>
    <property type="project" value="InterPro"/>
</dbReference>
<keyword evidence="6 8" id="KW-1133">Transmembrane helix</keyword>
<accession>A0A163Z647</accession>
<organism evidence="9 10">
    <name type="scientific">Aeribacillus pallidus</name>
    <dbReference type="NCBI Taxonomy" id="33936"/>
    <lineage>
        <taxon>Bacteria</taxon>
        <taxon>Bacillati</taxon>
        <taxon>Bacillota</taxon>
        <taxon>Bacilli</taxon>
        <taxon>Bacillales</taxon>
        <taxon>Bacillaceae</taxon>
        <taxon>Aeribacillus</taxon>
    </lineage>
</organism>
<dbReference type="RefSeq" id="WP_066250106.1">
    <property type="nucleotide sequence ID" value="NZ_CP017703.1"/>
</dbReference>
<keyword evidence="3" id="KW-0813">Transport</keyword>
<dbReference type="SUPFAM" id="SSF81345">
    <property type="entry name" value="ABC transporter involved in vitamin B12 uptake, BtuC"/>
    <property type="match status" value="1"/>
</dbReference>
<evidence type="ECO:0000256" key="7">
    <source>
        <dbReference type="ARBA" id="ARBA00023136"/>
    </source>
</evidence>
<protein>
    <submittedName>
        <fullName evidence="9">Iron ABC transporter permease</fullName>
    </submittedName>
</protein>
<dbReference type="InterPro" id="IPR037294">
    <property type="entry name" value="ABC_BtuC-like"/>
</dbReference>
<dbReference type="FunFam" id="1.10.3470.10:FF:000001">
    <property type="entry name" value="Vitamin B12 ABC transporter permease BtuC"/>
    <property type="match status" value="1"/>
</dbReference>
<dbReference type="Proteomes" id="UP000214606">
    <property type="component" value="Chromosome"/>
</dbReference>
<evidence type="ECO:0000256" key="3">
    <source>
        <dbReference type="ARBA" id="ARBA00022448"/>
    </source>
</evidence>
<feature type="transmembrane region" description="Helical" evidence="8">
    <location>
        <begin position="233"/>
        <end position="260"/>
    </location>
</feature>
<feature type="transmembrane region" description="Helical" evidence="8">
    <location>
        <begin position="301"/>
        <end position="322"/>
    </location>
</feature>
<dbReference type="PANTHER" id="PTHR30472">
    <property type="entry name" value="FERRIC ENTEROBACTIN TRANSPORT SYSTEM PERMEASE PROTEIN"/>
    <property type="match status" value="1"/>
</dbReference>
<proteinExistence type="inferred from homology"/>
<comment type="similarity">
    <text evidence="2">Belongs to the binding-protein-dependent transport system permease family. FecCD subfamily.</text>
</comment>
<reference evidence="9 10" key="1">
    <citation type="submission" date="2016-10" db="EMBL/GenBank/DDBJ databases">
        <title>The whole genome sequencing and assembly of Aeribacillus pallidus KCTC3564 strain.</title>
        <authorList>
            <person name="Lee Y.-J."/>
            <person name="Park M.-K."/>
            <person name="Yi H."/>
            <person name="Bahn Y.-S."/>
            <person name="Kim J.F."/>
            <person name="Lee D.-W."/>
        </authorList>
    </citation>
    <scope>NUCLEOTIDE SEQUENCE [LARGE SCALE GENOMIC DNA]</scope>
    <source>
        <strain evidence="9 10">KCTC3564</strain>
    </source>
</reference>
<dbReference type="EMBL" id="CP017703">
    <property type="protein sequence ID" value="ASS89051.1"/>
    <property type="molecule type" value="Genomic_DNA"/>
</dbReference>
<evidence type="ECO:0000256" key="8">
    <source>
        <dbReference type="SAM" id="Phobius"/>
    </source>
</evidence>
<feature type="transmembrane region" description="Helical" evidence="8">
    <location>
        <begin position="115"/>
        <end position="135"/>
    </location>
</feature>
<evidence type="ECO:0000256" key="1">
    <source>
        <dbReference type="ARBA" id="ARBA00004651"/>
    </source>
</evidence>
<comment type="subcellular location">
    <subcellularLocation>
        <location evidence="1">Cell membrane</location>
        <topology evidence="1">Multi-pass membrane protein</topology>
    </subcellularLocation>
</comment>
<evidence type="ECO:0000256" key="5">
    <source>
        <dbReference type="ARBA" id="ARBA00022692"/>
    </source>
</evidence>
<feature type="transmembrane region" description="Helical" evidence="8">
    <location>
        <begin position="142"/>
        <end position="166"/>
    </location>
</feature>
<keyword evidence="7 8" id="KW-0472">Membrane</keyword>
<gene>
    <name evidence="9" type="ORF">AP3564_01125</name>
</gene>
<dbReference type="InterPro" id="IPR000522">
    <property type="entry name" value="ABC_transptr_permease_BtuC"/>
</dbReference>
<evidence type="ECO:0000256" key="4">
    <source>
        <dbReference type="ARBA" id="ARBA00022475"/>
    </source>
</evidence>
<accession>A0A223E1H8</accession>
<feature type="transmembrane region" description="Helical" evidence="8">
    <location>
        <begin position="56"/>
        <end position="78"/>
    </location>
</feature>
<keyword evidence="5 8" id="KW-0812">Transmembrane</keyword>
<dbReference type="Gene3D" id="1.10.3470.10">
    <property type="entry name" value="ABC transporter involved in vitamin B12 uptake, BtuC"/>
    <property type="match status" value="1"/>
</dbReference>
<feature type="transmembrane region" description="Helical" evidence="8">
    <location>
        <begin position="186"/>
        <end position="206"/>
    </location>
</feature>
<dbReference type="AlphaFoldDB" id="A0A163Z647"/>
<name>A0A163Z647_9BACI</name>
<evidence type="ECO:0000256" key="2">
    <source>
        <dbReference type="ARBA" id="ARBA00007935"/>
    </source>
</evidence>
<dbReference type="CDD" id="cd06550">
    <property type="entry name" value="TM_ABC_iron-siderophores_like"/>
    <property type="match status" value="1"/>
</dbReference>
<evidence type="ECO:0000313" key="10">
    <source>
        <dbReference type="Proteomes" id="UP000214606"/>
    </source>
</evidence>